<dbReference type="PATRIC" id="fig|49547.3.peg.298"/>
<dbReference type="InterPro" id="IPR021744">
    <property type="entry name" value="CbiG_N"/>
</dbReference>
<protein>
    <submittedName>
        <fullName evidence="3">Cobalamin biosynthesis protein CbiG</fullName>
    </submittedName>
</protein>
<dbReference type="InterPro" id="IPR036518">
    <property type="entry name" value="CobE/GbiG_C_sf"/>
</dbReference>
<dbReference type="InterPro" id="IPR038029">
    <property type="entry name" value="GbiG_N_sf"/>
</dbReference>
<dbReference type="InterPro" id="IPR002750">
    <property type="entry name" value="CobE/GbiG_C"/>
</dbReference>
<feature type="domain" description="CobE/GbiG C-terminal" evidence="1">
    <location>
        <begin position="256"/>
        <end position="376"/>
    </location>
</feature>
<name>A0A166CLN0_9EURY</name>
<dbReference type="InterPro" id="IPR052553">
    <property type="entry name" value="CbiG_hydrolase"/>
</dbReference>
<dbReference type="EMBL" id="LWMV01000042">
    <property type="protein sequence ID" value="KZX15287.1"/>
    <property type="molecule type" value="Genomic_DNA"/>
</dbReference>
<organism evidence="3 4">
    <name type="scientific">Methanobrevibacter curvatus</name>
    <dbReference type="NCBI Taxonomy" id="49547"/>
    <lineage>
        <taxon>Archaea</taxon>
        <taxon>Methanobacteriati</taxon>
        <taxon>Methanobacteriota</taxon>
        <taxon>Methanomada group</taxon>
        <taxon>Methanobacteria</taxon>
        <taxon>Methanobacteriales</taxon>
        <taxon>Methanobacteriaceae</taxon>
        <taxon>Methanobrevibacter</taxon>
    </lineage>
</organism>
<keyword evidence="4" id="KW-1185">Reference proteome</keyword>
<reference evidence="3 4" key="1">
    <citation type="submission" date="2016-04" db="EMBL/GenBank/DDBJ databases">
        <title>Genome sequence of Methanobrevibacter curvatus DSM 11111.</title>
        <authorList>
            <person name="Poehlein A."/>
            <person name="Seedorf H."/>
            <person name="Daniel R."/>
        </authorList>
    </citation>
    <scope>NUCLEOTIDE SEQUENCE [LARGE SCALE GENOMIC DNA]</scope>
    <source>
        <strain evidence="3 4">DSM 11111</strain>
    </source>
</reference>
<evidence type="ECO:0000313" key="3">
    <source>
        <dbReference type="EMBL" id="KZX15287.1"/>
    </source>
</evidence>
<dbReference type="PANTHER" id="PTHR37477">
    <property type="entry name" value="COBALT-PRECORRIN-5A HYDROLASE"/>
    <property type="match status" value="1"/>
</dbReference>
<dbReference type="SUPFAM" id="SSF159664">
    <property type="entry name" value="CobE/GbiG C-terminal domain-like"/>
    <property type="match status" value="1"/>
</dbReference>
<dbReference type="Pfam" id="PF01890">
    <property type="entry name" value="CbiG_C"/>
    <property type="match status" value="1"/>
</dbReference>
<dbReference type="AlphaFoldDB" id="A0A166CLN0"/>
<dbReference type="SUPFAM" id="SSF159672">
    <property type="entry name" value="CbiG N-terminal domain-like"/>
    <property type="match status" value="1"/>
</dbReference>
<dbReference type="Proteomes" id="UP000077245">
    <property type="component" value="Unassembled WGS sequence"/>
</dbReference>
<dbReference type="STRING" id="49547.MBCUR_02840"/>
<feature type="domain" description="Cobalamin synthesis G N-terminal" evidence="2">
    <location>
        <begin position="56"/>
        <end position="136"/>
    </location>
</feature>
<dbReference type="GO" id="GO:0009236">
    <property type="term" value="P:cobalamin biosynthetic process"/>
    <property type="evidence" value="ECO:0007669"/>
    <property type="project" value="InterPro"/>
</dbReference>
<proteinExistence type="predicted"/>
<dbReference type="PANTHER" id="PTHR37477:SF1">
    <property type="entry name" value="COBALT-PRECORRIN-5A HYDROLASE"/>
    <property type="match status" value="1"/>
</dbReference>
<dbReference type="Gene3D" id="3.40.50.11220">
    <property type="match status" value="1"/>
</dbReference>
<sequence>MLLFYFFMLLFGDNVKIAILSVSERGHELSKNLKTLLSSDFKILKVDLYFKDIKNIMAKVFSSYDIIVGVMATGILIRSIAQYIENKTIDPGVIAIDEKGKFVTSLLSGHIGRANEFTIQIADLINGTAVISTATDITNHLGIDVFANIFYFEILNPKNILRFNKAILEDKEIKIISNFDISYIHKYFNKLNENKPSNEKYKNNFTLETHPSDKFDKKISECEFKEAINFKGDKKIIAILKDHDHDEYINFNLKKIVFGIGSKKNIENSKVISAIQAVSNDLNIDLSRIDLLATADIKKDEKGIIESSEILNVPLNIISIEKIQNFDFKDLSKSEFVKENFNVYGICEPVSLISAGENSKLIYRKASFNGVTIAVAISK</sequence>
<dbReference type="Pfam" id="PF11760">
    <property type="entry name" value="CbiG_N"/>
    <property type="match status" value="1"/>
</dbReference>
<evidence type="ECO:0000259" key="2">
    <source>
        <dbReference type="Pfam" id="PF11760"/>
    </source>
</evidence>
<evidence type="ECO:0000259" key="1">
    <source>
        <dbReference type="Pfam" id="PF01890"/>
    </source>
</evidence>
<accession>A0A166CLN0</accession>
<dbReference type="Gene3D" id="3.30.420.180">
    <property type="entry name" value="CobE/GbiG C-terminal domain"/>
    <property type="match status" value="1"/>
</dbReference>
<comment type="caution">
    <text evidence="3">The sequence shown here is derived from an EMBL/GenBank/DDBJ whole genome shotgun (WGS) entry which is preliminary data.</text>
</comment>
<evidence type="ECO:0000313" key="4">
    <source>
        <dbReference type="Proteomes" id="UP000077245"/>
    </source>
</evidence>
<gene>
    <name evidence="3" type="ORF">MBCUR_02840</name>
</gene>